<feature type="non-terminal residue" evidence="1">
    <location>
        <position position="57"/>
    </location>
</feature>
<organism evidence="1 2">
    <name type="scientific">Allacma fusca</name>
    <dbReference type="NCBI Taxonomy" id="39272"/>
    <lineage>
        <taxon>Eukaryota</taxon>
        <taxon>Metazoa</taxon>
        <taxon>Ecdysozoa</taxon>
        <taxon>Arthropoda</taxon>
        <taxon>Hexapoda</taxon>
        <taxon>Collembola</taxon>
        <taxon>Symphypleona</taxon>
        <taxon>Sminthuridae</taxon>
        <taxon>Allacma</taxon>
    </lineage>
</organism>
<name>A0A8J2JBS3_9HEXA</name>
<dbReference type="Proteomes" id="UP000708208">
    <property type="component" value="Unassembled WGS sequence"/>
</dbReference>
<protein>
    <submittedName>
        <fullName evidence="1">Uncharacterized protein</fullName>
    </submittedName>
</protein>
<sequence>MFVGHNPTPGCGICVVVVGINGNQRIFTLVDKSFISDNDFATNFQSSIQGELAKLVK</sequence>
<gene>
    <name evidence="1" type="ORF">AFUS01_LOCUS805</name>
</gene>
<proteinExistence type="predicted"/>
<dbReference type="EMBL" id="CAJVCH010004327">
    <property type="protein sequence ID" value="CAG7652726.1"/>
    <property type="molecule type" value="Genomic_DNA"/>
</dbReference>
<evidence type="ECO:0000313" key="2">
    <source>
        <dbReference type="Proteomes" id="UP000708208"/>
    </source>
</evidence>
<dbReference type="AlphaFoldDB" id="A0A8J2JBS3"/>
<keyword evidence="2" id="KW-1185">Reference proteome</keyword>
<evidence type="ECO:0000313" key="1">
    <source>
        <dbReference type="EMBL" id="CAG7652726.1"/>
    </source>
</evidence>
<reference evidence="1" key="1">
    <citation type="submission" date="2021-06" db="EMBL/GenBank/DDBJ databases">
        <authorList>
            <person name="Hodson N. C."/>
            <person name="Mongue J. A."/>
            <person name="Jaron S. K."/>
        </authorList>
    </citation>
    <scope>NUCLEOTIDE SEQUENCE</scope>
</reference>
<comment type="caution">
    <text evidence="1">The sequence shown here is derived from an EMBL/GenBank/DDBJ whole genome shotgun (WGS) entry which is preliminary data.</text>
</comment>
<accession>A0A8J2JBS3</accession>